<proteinExistence type="predicted"/>
<dbReference type="CDD" id="cd08210">
    <property type="entry name" value="RLP_RrRLP"/>
    <property type="match status" value="1"/>
</dbReference>
<dbReference type="RefSeq" id="WP_354556553.1">
    <property type="nucleotide sequence ID" value="NZ_JBEPMB010000003.1"/>
</dbReference>
<dbReference type="Pfam" id="PF00016">
    <property type="entry name" value="RuBisCO_large"/>
    <property type="match status" value="1"/>
</dbReference>
<dbReference type="Proteomes" id="UP001549047">
    <property type="component" value="Unassembled WGS sequence"/>
</dbReference>
<dbReference type="EMBL" id="JBEPMB010000003">
    <property type="protein sequence ID" value="MET3614035.1"/>
    <property type="molecule type" value="Genomic_DNA"/>
</dbReference>
<dbReference type="Gene3D" id="3.30.70.150">
    <property type="entry name" value="RuBisCO large subunit, N-terminal domain"/>
    <property type="match status" value="1"/>
</dbReference>
<comment type="caution">
    <text evidence="2">The sequence shown here is derived from an EMBL/GenBank/DDBJ whole genome shotgun (WGS) entry which is preliminary data.</text>
</comment>
<evidence type="ECO:0000313" key="2">
    <source>
        <dbReference type="EMBL" id="MET3614035.1"/>
    </source>
</evidence>
<dbReference type="InterPro" id="IPR036376">
    <property type="entry name" value="RuBisCO_lsu_C_sf"/>
</dbReference>
<dbReference type="InterPro" id="IPR036422">
    <property type="entry name" value="RuBisCO_lsu_N_sf"/>
</dbReference>
<name>A0ABV2IZX6_9HYPH</name>
<dbReference type="SFLD" id="SFLDG00301">
    <property type="entry name" value="RuBisCO-like_proteins"/>
    <property type="match status" value="1"/>
</dbReference>
<keyword evidence="3" id="KW-1185">Reference proteome</keyword>
<dbReference type="InterPro" id="IPR033966">
    <property type="entry name" value="RuBisCO"/>
</dbReference>
<dbReference type="SUPFAM" id="SSF54966">
    <property type="entry name" value="RuBisCO, large subunit, small (N-terminal) domain"/>
    <property type="match status" value="1"/>
</dbReference>
<protein>
    <submittedName>
        <fullName evidence="2">Ribulose-bisphosphate carboxylase large chain</fullName>
        <ecNumber evidence="2">4.1.1.39</ecNumber>
    </submittedName>
</protein>
<dbReference type="PANTHER" id="PTHR42704">
    <property type="entry name" value="RIBULOSE BISPHOSPHATE CARBOXYLASE"/>
    <property type="match status" value="1"/>
</dbReference>
<sequence length="381" mass="40696">MSGDRFIVTYRIFAGDAAEARERAEGIALEQTVEIPRDVVPAGYVEDEILGRVESVAQEGEGRFLARISYSPDSAGEELAQFLNVVFGNSSIQKGIKVIGLETGPVVASRFPGARFGIDGLRHLSARKRGGFVCPVIKPQGSSIEHLAHISYETALSGADIIKEDHGLANQPSAPFRERIPELVEAVAKANAARQAAGETARALYFPTIAGHADRFFEDAWFAREQGADGVMLMPGLYGFDAVQRLARRSDFGLPIMVHPSFLGAWVLNENAGFSHAMMFGTMARLAGADISVFPNVGGRFGFSAEECRSIAGACTSTSGPGRAILPSPGGGMTPERMPEMIGMYGEDSVYLLGGSILRAGARMGDTIRELRNIIDKAAAV</sequence>
<keyword evidence="2" id="KW-0456">Lyase</keyword>
<organism evidence="2 3">
    <name type="scientific">Rhizobium aquaticum</name>
    <dbReference type="NCBI Taxonomy" id="1549636"/>
    <lineage>
        <taxon>Bacteria</taxon>
        <taxon>Pseudomonadati</taxon>
        <taxon>Pseudomonadota</taxon>
        <taxon>Alphaproteobacteria</taxon>
        <taxon>Hyphomicrobiales</taxon>
        <taxon>Rhizobiaceae</taxon>
        <taxon>Rhizobium/Agrobacterium group</taxon>
        <taxon>Rhizobium</taxon>
    </lineage>
</organism>
<dbReference type="SUPFAM" id="SSF51649">
    <property type="entry name" value="RuBisCo, C-terminal domain"/>
    <property type="match status" value="1"/>
</dbReference>
<feature type="domain" description="Ribulose bisphosphate carboxylase large subunit C-terminal" evidence="1">
    <location>
        <begin position="132"/>
        <end position="290"/>
    </location>
</feature>
<accession>A0ABV2IZX6</accession>
<evidence type="ECO:0000259" key="1">
    <source>
        <dbReference type="Pfam" id="PF00016"/>
    </source>
</evidence>
<evidence type="ECO:0000313" key="3">
    <source>
        <dbReference type="Proteomes" id="UP001549047"/>
    </source>
</evidence>
<reference evidence="2 3" key="1">
    <citation type="submission" date="2024-06" db="EMBL/GenBank/DDBJ databases">
        <title>Genomic Encyclopedia of Type Strains, Phase IV (KMG-IV): sequencing the most valuable type-strain genomes for metagenomic binning, comparative biology and taxonomic classification.</title>
        <authorList>
            <person name="Goeker M."/>
        </authorList>
    </citation>
    <scope>NUCLEOTIDE SEQUENCE [LARGE SCALE GENOMIC DNA]</scope>
    <source>
        <strain evidence="2 3">DSM 29780</strain>
    </source>
</reference>
<dbReference type="PANTHER" id="PTHR42704:SF17">
    <property type="entry name" value="RIBULOSE BISPHOSPHATE CARBOXYLASE LARGE CHAIN"/>
    <property type="match status" value="1"/>
</dbReference>
<dbReference type="GO" id="GO:0016984">
    <property type="term" value="F:ribulose-bisphosphate carboxylase activity"/>
    <property type="evidence" value="ECO:0007669"/>
    <property type="project" value="UniProtKB-EC"/>
</dbReference>
<dbReference type="SFLD" id="SFLDF00158">
    <property type="entry name" value="5-methylthio-D-ribulose_1-phos"/>
    <property type="match status" value="1"/>
</dbReference>
<dbReference type="EC" id="4.1.1.39" evidence="2"/>
<dbReference type="Gene3D" id="3.20.20.110">
    <property type="entry name" value="Ribulose bisphosphate carboxylase, large subunit, C-terminal domain"/>
    <property type="match status" value="1"/>
</dbReference>
<dbReference type="SFLD" id="SFLDS00014">
    <property type="entry name" value="RuBisCO"/>
    <property type="match status" value="1"/>
</dbReference>
<dbReference type="InterPro" id="IPR000685">
    <property type="entry name" value="RuBisCO_lsu_C"/>
</dbReference>
<gene>
    <name evidence="2" type="ORF">ABID16_002372</name>
</gene>